<dbReference type="RefSeq" id="WP_090470402.1">
    <property type="nucleotide sequence ID" value="NZ_FOWF01000004.1"/>
</dbReference>
<dbReference type="GO" id="GO:0005524">
    <property type="term" value="F:ATP binding"/>
    <property type="evidence" value="ECO:0007669"/>
    <property type="project" value="UniProtKB-KW"/>
</dbReference>
<dbReference type="Gene3D" id="2.40.100.10">
    <property type="entry name" value="Cyclophilin-like"/>
    <property type="match status" value="1"/>
</dbReference>
<dbReference type="STRING" id="155865.SAMN05216515_10417"/>
<dbReference type="EMBL" id="FPBT01000004">
    <property type="protein sequence ID" value="SFU42639.1"/>
    <property type="molecule type" value="Genomic_DNA"/>
</dbReference>
<proteinExistence type="predicted"/>
<keyword evidence="6" id="KW-1185">Reference proteome</keyword>
<dbReference type="AlphaFoldDB" id="A0A1I7G2I8"/>
<evidence type="ECO:0000313" key="5">
    <source>
        <dbReference type="EMBL" id="SFU42639.1"/>
    </source>
</evidence>
<evidence type="ECO:0000256" key="1">
    <source>
        <dbReference type="ARBA" id="ARBA00022741"/>
    </source>
</evidence>
<evidence type="ECO:0000313" key="6">
    <source>
        <dbReference type="Proteomes" id="UP000198817"/>
    </source>
</evidence>
<dbReference type="SUPFAM" id="SSF50891">
    <property type="entry name" value="Cyclophilin-like"/>
    <property type="match status" value="1"/>
</dbReference>
<dbReference type="Pfam" id="PF02626">
    <property type="entry name" value="CT_A_B"/>
    <property type="match status" value="1"/>
</dbReference>
<protein>
    <submittedName>
        <fullName evidence="5">Biotin-dependent carboxylase uncharacterized domain-containing protein</fullName>
    </submittedName>
</protein>
<organism evidence="5 6">
    <name type="scientific">Eubacterium pyruvativorans</name>
    <dbReference type="NCBI Taxonomy" id="155865"/>
    <lineage>
        <taxon>Bacteria</taxon>
        <taxon>Bacillati</taxon>
        <taxon>Bacillota</taxon>
        <taxon>Clostridia</taxon>
        <taxon>Eubacteriales</taxon>
        <taxon>Eubacteriaceae</taxon>
        <taxon>Eubacterium</taxon>
    </lineage>
</organism>
<dbReference type="Proteomes" id="UP000198817">
    <property type="component" value="Unassembled WGS sequence"/>
</dbReference>
<keyword evidence="3" id="KW-0067">ATP-binding</keyword>
<evidence type="ECO:0000256" key="2">
    <source>
        <dbReference type="ARBA" id="ARBA00022801"/>
    </source>
</evidence>
<evidence type="ECO:0000259" key="4">
    <source>
        <dbReference type="SMART" id="SM00797"/>
    </source>
</evidence>
<accession>A0A1I7G2I8</accession>
<dbReference type="GO" id="GO:0016787">
    <property type="term" value="F:hydrolase activity"/>
    <property type="evidence" value="ECO:0007669"/>
    <property type="project" value="UniProtKB-KW"/>
</dbReference>
<gene>
    <name evidence="5" type="ORF">SAMN05216508_104114</name>
</gene>
<feature type="domain" description="Carboxyltransferase" evidence="4">
    <location>
        <begin position="24"/>
        <end position="305"/>
    </location>
</feature>
<dbReference type="NCBIfam" id="TIGR00724">
    <property type="entry name" value="urea_amlyse_rel"/>
    <property type="match status" value="1"/>
</dbReference>
<keyword evidence="2" id="KW-0378">Hydrolase</keyword>
<dbReference type="InterPro" id="IPR029000">
    <property type="entry name" value="Cyclophilin-like_dom_sf"/>
</dbReference>
<dbReference type="OrthoDB" id="9782422at2"/>
<sequence>MSIFIENPGMQTSVQDLGRIGYQRVGIPPGGPMDTRSFRLANIIAGNDQNEAELEVTFTGPTILFEQDNVIAITGGDLGPQLNNCALPMYQAVSVHAGDRLHFRGMTGKGCRSYIAFAGGLDIPLIMESRSTILKYGVGGYKGRKLERGDRISFRKPVSAYPDMEKRSLWPEKFGSKAITLRVLLGPQDDMFTKDDLLQFFWFDSTVTAEYDRMGCRLKISEPLHPSNLGNIISDGIAFGAIQVPTNGQPIIMMADRQTIGGYTKIGTVISADLPLLAQAMPGDHIHFVKMDIRTAQTVYRREMTIIREYDRELNGTL</sequence>
<name>A0A1I7G2I8_9FIRM</name>
<dbReference type="PANTHER" id="PTHR43309:SF5">
    <property type="entry name" value="5-OXOPROLINASE SUBUNIT C"/>
    <property type="match status" value="1"/>
</dbReference>
<dbReference type="PANTHER" id="PTHR43309">
    <property type="entry name" value="5-OXOPROLINASE SUBUNIT C"/>
    <property type="match status" value="1"/>
</dbReference>
<evidence type="ECO:0000256" key="3">
    <source>
        <dbReference type="ARBA" id="ARBA00022840"/>
    </source>
</evidence>
<dbReference type="InterPro" id="IPR052708">
    <property type="entry name" value="PxpC"/>
</dbReference>
<keyword evidence="1" id="KW-0547">Nucleotide-binding</keyword>
<dbReference type="SMART" id="SM00797">
    <property type="entry name" value="AHS2"/>
    <property type="match status" value="1"/>
</dbReference>
<reference evidence="5 6" key="1">
    <citation type="submission" date="2016-10" db="EMBL/GenBank/DDBJ databases">
        <authorList>
            <person name="de Groot N.N."/>
        </authorList>
    </citation>
    <scope>NUCLEOTIDE SEQUENCE [LARGE SCALE GENOMIC DNA]</scope>
    <source>
        <strain evidence="5 6">KHGC13</strain>
    </source>
</reference>
<dbReference type="InterPro" id="IPR003778">
    <property type="entry name" value="CT_A_B"/>
</dbReference>